<dbReference type="InterPro" id="IPR002654">
    <property type="entry name" value="Glyco_trans_25"/>
</dbReference>
<dbReference type="EMBL" id="CP101508">
    <property type="protein sequence ID" value="UTV27905.1"/>
    <property type="molecule type" value="Genomic_DNA"/>
</dbReference>
<name>A0ABY5GF75_9GAMM</name>
<sequence>MTIPTFVVSLARSSDRRQQMQAVLEQAGIPFEFFDAIDGTTSAAFRYSEKAAPEITFKRKGYHLTPAEVACFASHYALWEKCVDLGEPILILEDNISICSDLKSILTAVMPYIAQCQFIKLTATHPRKYSAKFKLSKTHSIGLYHKGTAGTGGYIITPTAAKSFLENAQQFIEPIDDYVEKTWRHGIKAYHIYPSVLERSPAQSTIGNCRKQKQAVGLCHKLYMESFRVYETLMRKLTSLT</sequence>
<dbReference type="RefSeq" id="WP_255389159.1">
    <property type="nucleotide sequence ID" value="NZ_CP101508.1"/>
</dbReference>
<evidence type="ECO:0000313" key="2">
    <source>
        <dbReference type="EMBL" id="UTV27905.1"/>
    </source>
</evidence>
<keyword evidence="3" id="KW-1185">Reference proteome</keyword>
<organism evidence="2 3">
    <name type="scientific">Photobacterium atrarenae</name>
    <dbReference type="NCBI Taxonomy" id="865757"/>
    <lineage>
        <taxon>Bacteria</taxon>
        <taxon>Pseudomonadati</taxon>
        <taxon>Pseudomonadota</taxon>
        <taxon>Gammaproteobacteria</taxon>
        <taxon>Vibrionales</taxon>
        <taxon>Vibrionaceae</taxon>
        <taxon>Photobacterium</taxon>
    </lineage>
</organism>
<protein>
    <submittedName>
        <fullName evidence="2">Glycosyltransferase family 25 protein</fullName>
    </submittedName>
</protein>
<evidence type="ECO:0000313" key="3">
    <source>
        <dbReference type="Proteomes" id="UP001057998"/>
    </source>
</evidence>
<accession>A0ABY5GF75</accession>
<reference evidence="2" key="1">
    <citation type="submission" date="2022-07" db="EMBL/GenBank/DDBJ databases">
        <title>Genome sequencing of Photobacterium atrarenae GJH2-4.</title>
        <authorList>
            <person name="Park S.-J."/>
        </authorList>
    </citation>
    <scope>NUCLEOTIDE SEQUENCE</scope>
    <source>
        <strain evidence="2">GJH2-4</strain>
    </source>
</reference>
<evidence type="ECO:0000259" key="1">
    <source>
        <dbReference type="Pfam" id="PF01755"/>
    </source>
</evidence>
<feature type="domain" description="Glycosyl transferase family 25" evidence="1">
    <location>
        <begin position="4"/>
        <end position="178"/>
    </location>
</feature>
<dbReference type="Pfam" id="PF01755">
    <property type="entry name" value="Glyco_transf_25"/>
    <property type="match status" value="1"/>
</dbReference>
<proteinExistence type="predicted"/>
<dbReference type="Proteomes" id="UP001057998">
    <property type="component" value="Chromosome 1"/>
</dbReference>
<dbReference type="CDD" id="cd06532">
    <property type="entry name" value="Glyco_transf_25"/>
    <property type="match status" value="1"/>
</dbReference>
<gene>
    <name evidence="2" type="ORF">NNL38_00840</name>
</gene>